<dbReference type="OrthoDB" id="9765610at2"/>
<accession>A0A2S9V490</accession>
<proteinExistence type="predicted"/>
<dbReference type="RefSeq" id="WP_105936715.1">
    <property type="nucleotide sequence ID" value="NZ_PVNP01000211.1"/>
</dbReference>
<gene>
    <name evidence="2" type="ORF">C6Y40_22960</name>
</gene>
<dbReference type="InterPro" id="IPR019791">
    <property type="entry name" value="Haem_peroxidase_animal"/>
</dbReference>
<feature type="region of interest" description="Disordered" evidence="1">
    <location>
        <begin position="33"/>
        <end position="83"/>
    </location>
</feature>
<dbReference type="InterPro" id="IPR037120">
    <property type="entry name" value="Haem_peroxidase_sf_animal"/>
</dbReference>
<dbReference type="Gene3D" id="1.10.640.10">
    <property type="entry name" value="Haem peroxidase domain superfamily, animal type"/>
    <property type="match status" value="1"/>
</dbReference>
<organism evidence="2 3">
    <name type="scientific">Alteromonas alba</name>
    <dbReference type="NCBI Taxonomy" id="2079529"/>
    <lineage>
        <taxon>Bacteria</taxon>
        <taxon>Pseudomonadati</taxon>
        <taxon>Pseudomonadota</taxon>
        <taxon>Gammaproteobacteria</taxon>
        <taxon>Alteromonadales</taxon>
        <taxon>Alteromonadaceae</taxon>
        <taxon>Alteromonas/Salinimonas group</taxon>
        <taxon>Alteromonas</taxon>
    </lineage>
</organism>
<evidence type="ECO:0000256" key="1">
    <source>
        <dbReference type="SAM" id="MobiDB-lite"/>
    </source>
</evidence>
<protein>
    <submittedName>
        <fullName evidence="2">Uncharacterized protein</fullName>
    </submittedName>
</protein>
<evidence type="ECO:0000313" key="2">
    <source>
        <dbReference type="EMBL" id="PRO71261.1"/>
    </source>
</evidence>
<dbReference type="GO" id="GO:0006979">
    <property type="term" value="P:response to oxidative stress"/>
    <property type="evidence" value="ECO:0007669"/>
    <property type="project" value="InterPro"/>
</dbReference>
<reference evidence="3" key="1">
    <citation type="journal article" date="2020" name="Int. J. Syst. Evol. Microbiol.">
        <title>Alteromonas alba sp. nov., a marine bacterium isolated from the seawater of the West Pacific Ocean.</title>
        <authorList>
            <person name="Sun C."/>
            <person name="Wu Y.-H."/>
            <person name="Xamxidin M."/>
            <person name="Cheng H."/>
            <person name="Xu X.-W."/>
        </authorList>
    </citation>
    <scope>NUCLEOTIDE SEQUENCE [LARGE SCALE GENOMIC DNA]</scope>
    <source>
        <strain evidence="3">190</strain>
    </source>
</reference>
<dbReference type="Pfam" id="PF03098">
    <property type="entry name" value="An_peroxidase"/>
    <property type="match status" value="1"/>
</dbReference>
<dbReference type="GO" id="GO:0020037">
    <property type="term" value="F:heme binding"/>
    <property type="evidence" value="ECO:0007669"/>
    <property type="project" value="InterPro"/>
</dbReference>
<dbReference type="SUPFAM" id="SSF48113">
    <property type="entry name" value="Heme-dependent peroxidases"/>
    <property type="match status" value="1"/>
</dbReference>
<dbReference type="InterPro" id="IPR010255">
    <property type="entry name" value="Haem_peroxidase_sf"/>
</dbReference>
<evidence type="ECO:0000313" key="3">
    <source>
        <dbReference type="Proteomes" id="UP000238949"/>
    </source>
</evidence>
<dbReference type="EMBL" id="PVNP01000211">
    <property type="protein sequence ID" value="PRO71261.1"/>
    <property type="molecule type" value="Genomic_DNA"/>
</dbReference>
<feature type="compositionally biased region" description="Acidic residues" evidence="1">
    <location>
        <begin position="57"/>
        <end position="77"/>
    </location>
</feature>
<name>A0A2S9V490_9ALTE</name>
<sequence>MHAATHSMFPATEQALLSPVELNTLATLMLPGLPQNNSSRTAPEQAPQPSLSFAPQLEEDPEDDADPAYLDDPDYTPDDTNTQPIPAGYTYICQFIAHDIIADSHFHIGGRHTSARLNLDSMYGNDGSGDPIRSIEVRYFDSESGRFLTQAHDVHRVAPGTIENAPWATAWMPEQRNDENAIVLQLHSLFQSLHNAFISALPATQTDMAERIITARRYTVAVFHHIVINDLLPKLVLADCHEYFFNKLGPFYYGASRPYTQVPAEFKLASFRFGHSMLRPRYHLKTEYSQSFSLDEIMRRPPFEPLDEAHVVDWPALFFDPLDNEGLQQIASPIDLFITSDMATVPHPTNPRAGRNIAQLNLLAGIKLGLNSAESILRVITTESHFKPFAEYFKQQLSHRKLVVTSPGQETDFIYALLAVLQEQQRTPLWLYTLQENLTDYPNNNQYKLGLVASAINCDVLRSAMYECYRNDEQDGMAQLADKLTTTIQQAFACLGKPLHTMADITSFLTTRSHSDE</sequence>
<dbReference type="AlphaFoldDB" id="A0A2S9V490"/>
<feature type="compositionally biased region" description="Polar residues" evidence="1">
    <location>
        <begin position="34"/>
        <end position="53"/>
    </location>
</feature>
<keyword evidence="3" id="KW-1185">Reference proteome</keyword>
<dbReference type="GO" id="GO:0004601">
    <property type="term" value="F:peroxidase activity"/>
    <property type="evidence" value="ECO:0007669"/>
    <property type="project" value="InterPro"/>
</dbReference>
<comment type="caution">
    <text evidence="2">The sequence shown here is derived from an EMBL/GenBank/DDBJ whole genome shotgun (WGS) entry which is preliminary data.</text>
</comment>
<dbReference type="Proteomes" id="UP000238949">
    <property type="component" value="Unassembled WGS sequence"/>
</dbReference>